<reference evidence="2" key="1">
    <citation type="submission" date="2019-10" db="EMBL/GenBank/DDBJ databases">
        <title>Conservation and host-specific expression of non-tandemly repeated heterogenous ribosome RNA gene in arbuscular mycorrhizal fungi.</title>
        <authorList>
            <person name="Maeda T."/>
            <person name="Kobayashi Y."/>
            <person name="Nakagawa T."/>
            <person name="Ezawa T."/>
            <person name="Yamaguchi K."/>
            <person name="Bino T."/>
            <person name="Nishimoto Y."/>
            <person name="Shigenobu S."/>
            <person name="Kawaguchi M."/>
        </authorList>
    </citation>
    <scope>NUCLEOTIDE SEQUENCE</scope>
    <source>
        <strain evidence="2">HR1</strain>
    </source>
</reference>
<dbReference type="OrthoDB" id="2341569at2759"/>
<name>A0A8H3L236_9GLOM</name>
<feature type="compositionally biased region" description="Polar residues" evidence="1">
    <location>
        <begin position="154"/>
        <end position="171"/>
    </location>
</feature>
<feature type="compositionally biased region" description="Basic and acidic residues" evidence="1">
    <location>
        <begin position="116"/>
        <end position="135"/>
    </location>
</feature>
<dbReference type="Proteomes" id="UP000615446">
    <property type="component" value="Unassembled WGS sequence"/>
</dbReference>
<dbReference type="EMBL" id="BLAL01000047">
    <property type="protein sequence ID" value="GES80067.1"/>
    <property type="molecule type" value="Genomic_DNA"/>
</dbReference>
<feature type="compositionally biased region" description="Polar residues" evidence="1">
    <location>
        <begin position="187"/>
        <end position="199"/>
    </location>
</feature>
<gene>
    <name evidence="2" type="ORF">RCL2_000736200</name>
</gene>
<dbReference type="AlphaFoldDB" id="A0A8H3L236"/>
<protein>
    <submittedName>
        <fullName evidence="2">Uncharacterized protein</fullName>
    </submittedName>
</protein>
<feature type="region of interest" description="Disordered" evidence="1">
    <location>
        <begin position="116"/>
        <end position="136"/>
    </location>
</feature>
<accession>A0A8H3L236</accession>
<sequence>MSIKRKTSAEDEINGIPKHVFSLLEYHEFWEKPISHWGDSKTWNTFFFKKNPTADIWFSHNSLGKELDILILHLDKRTKAYNKAKAMRNGLKNSTENERLNDTSEMVHKSQLNFLRRDEAKKSRNDKQEVEDTNKTNETNIKTIIVDEIGDFGSDSSSNARPAMHTTTSGHEPNENIIDQSQDEENPNNNTIAGDSENNLGEATESMAGKVERIALIVDDIDLEELFEEYCNECKNNFDLCHSDIMDLRPISQFTEKLPEAVWENFVTNTYPEYEISGEWEELIQEFFKPKETLEKWLEAWRGLYTIPDKDKSNGSLAIKDAIYNILTPFIKAFKAPYNILKSGDLGENQYNSQFVSPVLDNTLSAILSIDWRILEVPVESSKHRRNSNINPIIDKVLEAKRADGLARLWQSHEEVFIYEQTGPPDFDDFTQVFIHDYKLVRTMRDILNQRIILRLKDGMSDHKDLASFGAFGHRTEVSLFWCMMHQKSYCLQEYGSFKIPTIWQDLPVLAEAITICLKFFSFMKKNIEKDKLNTDQKNKLFAKRKINTLKQNPPTPNRPKKQNS</sequence>
<evidence type="ECO:0000313" key="2">
    <source>
        <dbReference type="EMBL" id="GES80067.1"/>
    </source>
</evidence>
<proteinExistence type="predicted"/>
<evidence type="ECO:0000256" key="1">
    <source>
        <dbReference type="SAM" id="MobiDB-lite"/>
    </source>
</evidence>
<comment type="caution">
    <text evidence="2">The sequence shown here is derived from an EMBL/GenBank/DDBJ whole genome shotgun (WGS) entry which is preliminary data.</text>
</comment>
<organism evidence="2 3">
    <name type="scientific">Rhizophagus clarus</name>
    <dbReference type="NCBI Taxonomy" id="94130"/>
    <lineage>
        <taxon>Eukaryota</taxon>
        <taxon>Fungi</taxon>
        <taxon>Fungi incertae sedis</taxon>
        <taxon>Mucoromycota</taxon>
        <taxon>Glomeromycotina</taxon>
        <taxon>Glomeromycetes</taxon>
        <taxon>Glomerales</taxon>
        <taxon>Glomeraceae</taxon>
        <taxon>Rhizophagus</taxon>
    </lineage>
</organism>
<evidence type="ECO:0000313" key="3">
    <source>
        <dbReference type="Proteomes" id="UP000615446"/>
    </source>
</evidence>
<feature type="region of interest" description="Disordered" evidence="1">
    <location>
        <begin position="152"/>
        <end position="199"/>
    </location>
</feature>